<sequence length="336" mass="37421">MVKVMKGLIQLSGVRIRHLAGNPIEGFRRRRSLCSGFFDSLLGRTAKNKSYHIPDHIERPDYAEDGCPKGVPPVFPWIIYQNTPEEMECAREAGRISREVLDAAGKAVQAGVSTAEIDEVVYAETIKRGAYPSPLNYRGFPKCVCTSLNEVVCHGIPDTNRKFVNGDIVNIDVSCYIRGYHGDNSEMFCVGEVDDDAKKLLKVTYDSWQAAIAICRPGVPYNKIGQVIDSYVTNHGFSTTKNFLGHGVGKIFHTTPNVFHFHTAKDLGIMAPGHIFTIEPMVNEGTDQNYTLDDGWTTVTSDNKRSAQFEHTLLITETGVEILTKKSESSPKQFWE</sequence>
<comment type="function">
    <text evidence="6">Cotranslationally removes the N-terminal methionine from nascent proteins. The N-terminal methionine is often cleaved when the second residue in the primary sequence is small and uncharged (Met-Ala-, Cys, Gly, Pro, Ser, Thr, or Val).</text>
</comment>
<dbReference type="SUPFAM" id="SSF55920">
    <property type="entry name" value="Creatinase/aminopeptidase"/>
    <property type="match status" value="1"/>
</dbReference>
<accession>A0A7S0DZI8</accession>
<feature type="binding site" evidence="5">
    <location>
        <position position="310"/>
    </location>
    <ligand>
        <name>a divalent metal cation</name>
        <dbReference type="ChEBI" id="CHEBI:60240"/>
        <label>1</label>
    </ligand>
</feature>
<dbReference type="CDD" id="cd01086">
    <property type="entry name" value="MetAP1"/>
    <property type="match status" value="1"/>
</dbReference>
<dbReference type="HAMAP" id="MF_01974">
    <property type="entry name" value="MetAP_1"/>
    <property type="match status" value="1"/>
</dbReference>
<dbReference type="NCBIfam" id="TIGR00500">
    <property type="entry name" value="met_pdase_I"/>
    <property type="match status" value="1"/>
</dbReference>
<keyword evidence="4 5" id="KW-0378">Hydrolase</keyword>
<evidence type="ECO:0000256" key="1">
    <source>
        <dbReference type="ARBA" id="ARBA00022438"/>
    </source>
</evidence>
<feature type="domain" description="Peptidase M24" evidence="7">
    <location>
        <begin position="88"/>
        <end position="317"/>
    </location>
</feature>
<feature type="binding site" evidence="5">
    <location>
        <position position="183"/>
    </location>
    <ligand>
        <name>a divalent metal cation</name>
        <dbReference type="ChEBI" id="CHEBI:60240"/>
        <label>2</label>
        <note>catalytic</note>
    </ligand>
</feature>
<comment type="catalytic activity">
    <reaction evidence="5 6">
        <text>Release of N-terminal amino acids, preferentially methionine, from peptides and arylamides.</text>
        <dbReference type="EC" id="3.4.11.18"/>
    </reaction>
</comment>
<evidence type="ECO:0000256" key="5">
    <source>
        <dbReference type="HAMAP-Rule" id="MF_03174"/>
    </source>
</evidence>
<feature type="binding site" evidence="5">
    <location>
        <position position="246"/>
    </location>
    <ligand>
        <name>a divalent metal cation</name>
        <dbReference type="ChEBI" id="CHEBI:60240"/>
        <label>2</label>
        <note>catalytic</note>
    </ligand>
</feature>
<feature type="binding site" evidence="5">
    <location>
        <position position="154"/>
    </location>
    <ligand>
        <name>substrate</name>
    </ligand>
</feature>
<feature type="binding site" evidence="5">
    <location>
        <position position="183"/>
    </location>
    <ligand>
        <name>a divalent metal cation</name>
        <dbReference type="ChEBI" id="CHEBI:60240"/>
        <label>1</label>
    </ligand>
</feature>
<dbReference type="EC" id="3.4.11.18" evidence="6"/>
<dbReference type="PRINTS" id="PR00599">
    <property type="entry name" value="MAPEPTIDASE"/>
</dbReference>
<evidence type="ECO:0000256" key="4">
    <source>
        <dbReference type="ARBA" id="ARBA00022801"/>
    </source>
</evidence>
<dbReference type="EMBL" id="HBEO01002936">
    <property type="protein sequence ID" value="CAD8468765.1"/>
    <property type="molecule type" value="Transcribed_RNA"/>
</dbReference>
<feature type="binding site" evidence="5">
    <location>
        <position position="253"/>
    </location>
    <ligand>
        <name>substrate</name>
    </ligand>
</feature>
<dbReference type="GO" id="GO:0006508">
    <property type="term" value="P:proteolysis"/>
    <property type="evidence" value="ECO:0007669"/>
    <property type="project" value="UniProtKB-KW"/>
</dbReference>
<dbReference type="PANTHER" id="PTHR43330:SF8">
    <property type="entry name" value="METHIONINE AMINOPEPTIDASE 1D, MITOCHONDRIAL"/>
    <property type="match status" value="1"/>
</dbReference>
<keyword evidence="1 5" id="KW-0031">Aminopeptidase</keyword>
<evidence type="ECO:0000313" key="8">
    <source>
        <dbReference type="EMBL" id="CAD8468765.1"/>
    </source>
</evidence>
<dbReference type="PANTHER" id="PTHR43330">
    <property type="entry name" value="METHIONINE AMINOPEPTIDASE"/>
    <property type="match status" value="1"/>
</dbReference>
<reference evidence="8" key="1">
    <citation type="submission" date="2021-01" db="EMBL/GenBank/DDBJ databases">
        <authorList>
            <person name="Corre E."/>
            <person name="Pelletier E."/>
            <person name="Niang G."/>
            <person name="Scheremetjew M."/>
            <person name="Finn R."/>
            <person name="Kale V."/>
            <person name="Holt S."/>
            <person name="Cochrane G."/>
            <person name="Meng A."/>
            <person name="Brown T."/>
            <person name="Cohen L."/>
        </authorList>
    </citation>
    <scope>NUCLEOTIDE SEQUENCE</scope>
    <source>
        <strain evidence="8">CCMP325</strain>
    </source>
</reference>
<evidence type="ECO:0000256" key="2">
    <source>
        <dbReference type="ARBA" id="ARBA00022670"/>
    </source>
</evidence>
<feature type="binding site" evidence="5">
    <location>
        <position position="310"/>
    </location>
    <ligand>
        <name>a divalent metal cation</name>
        <dbReference type="ChEBI" id="CHEBI:60240"/>
        <label>2</label>
        <note>catalytic</note>
    </ligand>
</feature>
<evidence type="ECO:0000259" key="7">
    <source>
        <dbReference type="Pfam" id="PF00557"/>
    </source>
</evidence>
<dbReference type="Pfam" id="PF00557">
    <property type="entry name" value="Peptidase_M24"/>
    <property type="match status" value="1"/>
</dbReference>
<gene>
    <name evidence="8" type="ORF">HPHI1048_LOCUS2088</name>
</gene>
<feature type="binding site" evidence="5">
    <location>
        <position position="172"/>
    </location>
    <ligand>
        <name>a divalent metal cation</name>
        <dbReference type="ChEBI" id="CHEBI:60240"/>
        <label>1</label>
    </ligand>
</feature>
<organism evidence="8">
    <name type="scientific">Hanusia phi</name>
    <dbReference type="NCBI Taxonomy" id="3032"/>
    <lineage>
        <taxon>Eukaryota</taxon>
        <taxon>Cryptophyceae</taxon>
        <taxon>Pyrenomonadales</taxon>
        <taxon>Geminigeraceae</taxon>
        <taxon>Hanusia</taxon>
    </lineage>
</organism>
<dbReference type="InterPro" id="IPR001714">
    <property type="entry name" value="Pept_M24_MAP"/>
</dbReference>
<dbReference type="AlphaFoldDB" id="A0A7S0DZI8"/>
<comment type="cofactor">
    <cofactor evidence="5">
        <name>Co(2+)</name>
        <dbReference type="ChEBI" id="CHEBI:48828"/>
    </cofactor>
    <cofactor evidence="5">
        <name>Zn(2+)</name>
        <dbReference type="ChEBI" id="CHEBI:29105"/>
    </cofactor>
    <cofactor evidence="5">
        <name>Mn(2+)</name>
        <dbReference type="ChEBI" id="CHEBI:29035"/>
    </cofactor>
    <cofactor evidence="5">
        <name>Fe(2+)</name>
        <dbReference type="ChEBI" id="CHEBI:29033"/>
    </cofactor>
    <text evidence="5">Binds 2 divalent metal cations per subunit. Has a high-affinity and a low affinity metal-binding site. The true nature of the physiological cofactor is under debate. The enzyme is active with cobalt, zinc, manganese or divalent iron ions. Most likely, methionine aminopeptidases function as mononuclear Fe(2+)-metalloproteases under physiological conditions, and the catalytically relevant metal-binding site has been assigned to the histidine-containing high-affinity site.</text>
</comment>
<evidence type="ECO:0000256" key="3">
    <source>
        <dbReference type="ARBA" id="ARBA00022723"/>
    </source>
</evidence>
<dbReference type="InterPro" id="IPR036005">
    <property type="entry name" value="Creatinase/aminopeptidase-like"/>
</dbReference>
<dbReference type="Gene3D" id="3.90.230.10">
    <property type="entry name" value="Creatinase/methionine aminopeptidase superfamily"/>
    <property type="match status" value="1"/>
</dbReference>
<dbReference type="GO" id="GO:0004239">
    <property type="term" value="F:initiator methionyl aminopeptidase activity"/>
    <property type="evidence" value="ECO:0007669"/>
    <property type="project" value="UniProtKB-UniRule"/>
</dbReference>
<evidence type="ECO:0000256" key="6">
    <source>
        <dbReference type="RuleBase" id="RU003653"/>
    </source>
</evidence>
<name>A0A7S0DZI8_9CRYP</name>
<keyword evidence="2 5" id="KW-0645">Protease</keyword>
<keyword evidence="3 5" id="KW-0479">Metal-binding</keyword>
<dbReference type="GO" id="GO:0046872">
    <property type="term" value="F:metal ion binding"/>
    <property type="evidence" value="ECO:0007669"/>
    <property type="project" value="UniProtKB-UniRule"/>
</dbReference>
<proteinExistence type="inferred from homology"/>
<dbReference type="PROSITE" id="PS00680">
    <property type="entry name" value="MAP_1"/>
    <property type="match status" value="1"/>
</dbReference>
<comment type="similarity">
    <text evidence="5">Belongs to the peptidase M24A family. Methionine aminopeptidase type 1 subfamily.</text>
</comment>
<feature type="binding site" evidence="5">
    <location>
        <position position="279"/>
    </location>
    <ligand>
        <name>a divalent metal cation</name>
        <dbReference type="ChEBI" id="CHEBI:60240"/>
        <label>2</label>
        <note>catalytic</note>
    </ligand>
</feature>
<protein>
    <recommendedName>
        <fullName evidence="6">Methionine aminopeptidase</fullName>
        <ecNumber evidence="6">3.4.11.18</ecNumber>
    </recommendedName>
</protein>
<dbReference type="InterPro" id="IPR000994">
    <property type="entry name" value="Pept_M24"/>
</dbReference>
<dbReference type="GO" id="GO:0070006">
    <property type="term" value="F:metalloaminopeptidase activity"/>
    <property type="evidence" value="ECO:0007669"/>
    <property type="project" value="UniProtKB-UniRule"/>
</dbReference>
<dbReference type="InterPro" id="IPR002467">
    <property type="entry name" value="Pept_M24A_MAP1"/>
</dbReference>